<dbReference type="AlphaFoldDB" id="A0A7S8HBX9"/>
<comment type="subunit">
    <text evidence="9">The complex comprises the extracytoplasmic solute receptor protein and the two transmembrane proteins.</text>
</comment>
<feature type="domain" description="Tripartite ATP-independent periplasmic transporters DctQ component" evidence="11">
    <location>
        <begin position="26"/>
        <end position="159"/>
    </location>
</feature>
<evidence type="ECO:0000256" key="7">
    <source>
        <dbReference type="ARBA" id="ARBA00023136"/>
    </source>
</evidence>
<keyword evidence="2 9" id="KW-0813">Transport</keyword>
<dbReference type="EMBL" id="CP058214">
    <property type="protein sequence ID" value="QPC43006.1"/>
    <property type="molecule type" value="Genomic_DNA"/>
</dbReference>
<evidence type="ECO:0000256" key="2">
    <source>
        <dbReference type="ARBA" id="ARBA00022448"/>
    </source>
</evidence>
<name>A0A7S8HBX9_9HYPH</name>
<dbReference type="GO" id="GO:0015740">
    <property type="term" value="P:C4-dicarboxylate transport"/>
    <property type="evidence" value="ECO:0007669"/>
    <property type="project" value="TreeGrafter"/>
</dbReference>
<comment type="similarity">
    <text evidence="8 9">Belongs to the TRAP transporter small permease family.</text>
</comment>
<dbReference type="PANTHER" id="PTHR35011">
    <property type="entry name" value="2,3-DIKETO-L-GULONATE TRAP TRANSPORTER SMALL PERMEASE PROTEIN YIAM"/>
    <property type="match status" value="1"/>
</dbReference>
<dbReference type="InterPro" id="IPR055348">
    <property type="entry name" value="DctQ"/>
</dbReference>
<organism evidence="12 13">
    <name type="scientific">Kaustia mangrovi</name>
    <dbReference type="NCBI Taxonomy" id="2593653"/>
    <lineage>
        <taxon>Bacteria</taxon>
        <taxon>Pseudomonadati</taxon>
        <taxon>Pseudomonadota</taxon>
        <taxon>Alphaproteobacteria</taxon>
        <taxon>Hyphomicrobiales</taxon>
        <taxon>Parvibaculaceae</taxon>
        <taxon>Kaustia</taxon>
    </lineage>
</organism>
<dbReference type="GO" id="GO:0022857">
    <property type="term" value="F:transmembrane transporter activity"/>
    <property type="evidence" value="ECO:0007669"/>
    <property type="project" value="UniProtKB-UniRule"/>
</dbReference>
<feature type="transmembrane region" description="Helical" evidence="9">
    <location>
        <begin position="138"/>
        <end position="156"/>
    </location>
</feature>
<evidence type="ECO:0000256" key="9">
    <source>
        <dbReference type="RuleBase" id="RU369079"/>
    </source>
</evidence>
<reference evidence="12 13" key="1">
    <citation type="submission" date="2020-06" db="EMBL/GenBank/DDBJ databases">
        <title>Genome sequence of 2 isolates from Red Sea Mangroves.</title>
        <authorList>
            <person name="Sefrji F."/>
            <person name="Michoud G."/>
            <person name="Merlino G."/>
            <person name="Daffonchio D."/>
        </authorList>
    </citation>
    <scope>NUCLEOTIDE SEQUENCE [LARGE SCALE GENOMIC DNA]</scope>
    <source>
        <strain evidence="12 13">R1DC25</strain>
    </source>
</reference>
<proteinExistence type="inferred from homology"/>
<feature type="transmembrane region" description="Helical" evidence="9">
    <location>
        <begin position="50"/>
        <end position="68"/>
    </location>
</feature>
<keyword evidence="7 9" id="KW-0472">Membrane</keyword>
<feature type="compositionally biased region" description="Basic and acidic residues" evidence="10">
    <location>
        <begin position="174"/>
        <end position="183"/>
    </location>
</feature>
<evidence type="ECO:0000313" key="12">
    <source>
        <dbReference type="EMBL" id="QPC43006.1"/>
    </source>
</evidence>
<gene>
    <name evidence="12" type="ORF">HW532_10080</name>
</gene>
<keyword evidence="3" id="KW-1003">Cell membrane</keyword>
<dbReference type="Pfam" id="PF04290">
    <property type="entry name" value="DctQ"/>
    <property type="match status" value="1"/>
</dbReference>
<sequence length="191" mass="21369">MRFAYRWLNRVNSAIVGLSILAVVAMMVQVSLDVASKYLFNFPIPLTLEAVSHFYMVALIFLPLGFVTRKRGHIGVDLFTQKLTASRRALFDAFGGVLGVVYLALLVWFTTAEAAHQTRIRETWETAFGYVEVWPARWLVPAGCVFMLAWLVLLAADDLRFGLTGRRWLPQEGADARPDDGAAPRDLPPAQ</sequence>
<evidence type="ECO:0000256" key="4">
    <source>
        <dbReference type="ARBA" id="ARBA00022519"/>
    </source>
</evidence>
<feature type="region of interest" description="Disordered" evidence="10">
    <location>
        <begin position="172"/>
        <end position="191"/>
    </location>
</feature>
<dbReference type="RefSeq" id="WP_213164245.1">
    <property type="nucleotide sequence ID" value="NZ_CP058214.1"/>
</dbReference>
<evidence type="ECO:0000259" key="11">
    <source>
        <dbReference type="Pfam" id="PF04290"/>
    </source>
</evidence>
<protein>
    <recommendedName>
        <fullName evidence="9">TRAP transporter small permease protein</fullName>
    </recommendedName>
</protein>
<keyword evidence="6 9" id="KW-1133">Transmembrane helix</keyword>
<dbReference type="GO" id="GO:0005886">
    <property type="term" value="C:plasma membrane"/>
    <property type="evidence" value="ECO:0007669"/>
    <property type="project" value="UniProtKB-SubCell"/>
</dbReference>
<evidence type="ECO:0000256" key="3">
    <source>
        <dbReference type="ARBA" id="ARBA00022475"/>
    </source>
</evidence>
<keyword evidence="13" id="KW-1185">Reference proteome</keyword>
<keyword evidence="5 9" id="KW-0812">Transmembrane</keyword>
<evidence type="ECO:0000256" key="5">
    <source>
        <dbReference type="ARBA" id="ARBA00022692"/>
    </source>
</evidence>
<dbReference type="PANTHER" id="PTHR35011:SF10">
    <property type="entry name" value="TRAP TRANSPORTER SMALL PERMEASE PROTEIN"/>
    <property type="match status" value="1"/>
</dbReference>
<evidence type="ECO:0000313" key="13">
    <source>
        <dbReference type="Proteomes" id="UP000593594"/>
    </source>
</evidence>
<comment type="function">
    <text evidence="9">Part of the tripartite ATP-independent periplasmic (TRAP) transport system.</text>
</comment>
<dbReference type="KEGG" id="kmn:HW532_10080"/>
<keyword evidence="4 9" id="KW-0997">Cell inner membrane</keyword>
<evidence type="ECO:0000256" key="6">
    <source>
        <dbReference type="ARBA" id="ARBA00022989"/>
    </source>
</evidence>
<dbReference type="InterPro" id="IPR007387">
    <property type="entry name" value="TRAP_DctQ"/>
</dbReference>
<evidence type="ECO:0000256" key="10">
    <source>
        <dbReference type="SAM" id="MobiDB-lite"/>
    </source>
</evidence>
<accession>A0A7S8HBX9</accession>
<feature type="transmembrane region" description="Helical" evidence="9">
    <location>
        <begin position="12"/>
        <end position="30"/>
    </location>
</feature>
<evidence type="ECO:0000256" key="8">
    <source>
        <dbReference type="ARBA" id="ARBA00038436"/>
    </source>
</evidence>
<dbReference type="Proteomes" id="UP000593594">
    <property type="component" value="Chromosome"/>
</dbReference>
<comment type="subcellular location">
    <subcellularLocation>
        <location evidence="1 9">Cell inner membrane</location>
        <topology evidence="1 9">Multi-pass membrane protein</topology>
    </subcellularLocation>
</comment>
<evidence type="ECO:0000256" key="1">
    <source>
        <dbReference type="ARBA" id="ARBA00004429"/>
    </source>
</evidence>
<feature type="transmembrane region" description="Helical" evidence="9">
    <location>
        <begin position="89"/>
        <end position="109"/>
    </location>
</feature>